<dbReference type="AlphaFoldDB" id="A0ABD3TVQ8"/>
<evidence type="ECO:0000313" key="1">
    <source>
        <dbReference type="EMBL" id="KAL3840292.1"/>
    </source>
</evidence>
<dbReference type="EMBL" id="JBJXBP010000003">
    <property type="protein sequence ID" value="KAL3840292.1"/>
    <property type="molecule type" value="Genomic_DNA"/>
</dbReference>
<dbReference type="Proteomes" id="UP001634393">
    <property type="component" value="Unassembled WGS sequence"/>
</dbReference>
<proteinExistence type="predicted"/>
<accession>A0ABD3TVQ8</accession>
<gene>
    <name evidence="1" type="ORF">ACJIZ3_024883</name>
</gene>
<protein>
    <submittedName>
        <fullName evidence="1">Uncharacterized protein</fullName>
    </submittedName>
</protein>
<reference evidence="1 2" key="1">
    <citation type="submission" date="2024-12" db="EMBL/GenBank/DDBJ databases">
        <title>The unique morphological basis and parallel evolutionary history of personate flowers in Penstemon.</title>
        <authorList>
            <person name="Depatie T.H."/>
            <person name="Wessinger C.A."/>
        </authorList>
    </citation>
    <scope>NUCLEOTIDE SEQUENCE [LARGE SCALE GENOMIC DNA]</scope>
    <source>
        <strain evidence="1">WTNN_2</strain>
        <tissue evidence="1">Leaf</tissue>
    </source>
</reference>
<sequence>MLYIDCFKHMTCFIIDATKYFHIKHLIAFQINLNPGPAFTINILQRVCRITRVIVVMYLAKLHKNLLNRSSKTLEALNRRNKSNPFKISKHT</sequence>
<name>A0ABD3TVQ8_9LAMI</name>
<organism evidence="1 2">
    <name type="scientific">Penstemon smallii</name>
    <dbReference type="NCBI Taxonomy" id="265156"/>
    <lineage>
        <taxon>Eukaryota</taxon>
        <taxon>Viridiplantae</taxon>
        <taxon>Streptophyta</taxon>
        <taxon>Embryophyta</taxon>
        <taxon>Tracheophyta</taxon>
        <taxon>Spermatophyta</taxon>
        <taxon>Magnoliopsida</taxon>
        <taxon>eudicotyledons</taxon>
        <taxon>Gunneridae</taxon>
        <taxon>Pentapetalae</taxon>
        <taxon>asterids</taxon>
        <taxon>lamiids</taxon>
        <taxon>Lamiales</taxon>
        <taxon>Plantaginaceae</taxon>
        <taxon>Cheloneae</taxon>
        <taxon>Penstemon</taxon>
    </lineage>
</organism>
<comment type="caution">
    <text evidence="1">The sequence shown here is derived from an EMBL/GenBank/DDBJ whole genome shotgun (WGS) entry which is preliminary data.</text>
</comment>
<evidence type="ECO:0000313" key="2">
    <source>
        <dbReference type="Proteomes" id="UP001634393"/>
    </source>
</evidence>
<keyword evidence="2" id="KW-1185">Reference proteome</keyword>